<evidence type="ECO:0000313" key="1">
    <source>
        <dbReference type="EMBL" id="BBU69365.1"/>
    </source>
</evidence>
<dbReference type="CDD" id="cd01125">
    <property type="entry name" value="RepA_RSF1010_like"/>
    <property type="match status" value="1"/>
</dbReference>
<keyword evidence="2" id="KW-1185">Reference proteome</keyword>
<protein>
    <submittedName>
        <fullName evidence="1">Uncharacterized protein</fullName>
    </submittedName>
</protein>
<proteinExistence type="predicted"/>
<dbReference type="InterPro" id="IPR038724">
    <property type="entry name" value="RepA"/>
</dbReference>
<dbReference type="Proteomes" id="UP000463961">
    <property type="component" value="Chromosome"/>
</dbReference>
<dbReference type="InterPro" id="IPR027417">
    <property type="entry name" value="P-loop_NTPase"/>
</dbReference>
<dbReference type="EMBL" id="AP022345">
    <property type="protein sequence ID" value="BBU69365.1"/>
    <property type="molecule type" value="Genomic_DNA"/>
</dbReference>
<name>A0A679HUU8_9RHOO</name>
<dbReference type="Gene3D" id="3.40.50.300">
    <property type="entry name" value="P-loop containing nucleotide triphosphate hydrolases"/>
    <property type="match status" value="1"/>
</dbReference>
<dbReference type="Pfam" id="PF13481">
    <property type="entry name" value="AAA_25"/>
    <property type="match status" value="1"/>
</dbReference>
<reference evidence="2" key="1">
    <citation type="submission" date="2020-01" db="EMBL/GenBank/DDBJ databases">
        <title>Phosphoaccumulans saitamaens gen. nov., sp. nov., a polyphosphate accumulating bacterium isolated from surface river water.</title>
        <authorList>
            <person name="Watanabe K."/>
            <person name="Suda W."/>
        </authorList>
    </citation>
    <scope>NUCLEOTIDE SEQUENCE [LARGE SCALE GENOMIC DNA]</scope>
    <source>
        <strain evidence="2">ICHIAU1</strain>
    </source>
</reference>
<dbReference type="SUPFAM" id="SSF52540">
    <property type="entry name" value="P-loop containing nucleoside triphosphate hydrolases"/>
    <property type="match status" value="1"/>
</dbReference>
<dbReference type="RefSeq" id="WP_162049917.1">
    <property type="nucleotide sequence ID" value="NZ_AP019011.1"/>
</dbReference>
<evidence type="ECO:0000313" key="2">
    <source>
        <dbReference type="Proteomes" id="UP000463961"/>
    </source>
</evidence>
<gene>
    <name evidence="1" type="ORF">ICHIAU1_16480</name>
</gene>
<sequence length="358" mass="39028">MNCLTTSTANDGPFTSDGYTFYTPNQHRNHPPKRWLIDGVFPESGLGSIYGPPGVGKSFFCLDASAATALGHNWFGRKTKKCSVLYIALEGKHGFYSRIKAWEAHNETAMPSCVRFMYNDLDIRDNNAAAKLAEAIMKCDGDTKLVIIDTLNRASPGADENASKDMGQIIAGATTLQSRIGGLVLLVHHDGKDATRGLRGHSSLLGALDVVLKVEAVGKHYQWCVVKLKDGQDGIKHEFKLVETTYTSDDGEIGSSLAVVPEGSSFIDEKPRKPLGPNQNIVLTQFKILMSGRELMGEPDKIPYDDAVKAVQDHLAHLDSKHRSTRAKEALLSLVKQDYLLIDADQCLSLAAAESEAQ</sequence>
<organism evidence="1 2">
    <name type="scientific">Fluviibacter phosphoraccumulans</name>
    <dbReference type="NCBI Taxonomy" id="1751046"/>
    <lineage>
        <taxon>Bacteria</taxon>
        <taxon>Pseudomonadati</taxon>
        <taxon>Pseudomonadota</taxon>
        <taxon>Betaproteobacteria</taxon>
        <taxon>Rhodocyclales</taxon>
        <taxon>Fluviibacteraceae</taxon>
        <taxon>Fluviibacter</taxon>
    </lineage>
</organism>
<dbReference type="AlphaFoldDB" id="A0A679HUU8"/>
<dbReference type="OrthoDB" id="8905164at2"/>
<accession>A0A679HUU8</accession>